<evidence type="ECO:0000313" key="5">
    <source>
        <dbReference type="Proteomes" id="UP000706039"/>
    </source>
</evidence>
<dbReference type="InterPro" id="IPR001375">
    <property type="entry name" value="Peptidase_S9_cat"/>
</dbReference>
<name>A0ABS7PND1_9SPHN</name>
<keyword evidence="1" id="KW-0378">Hydrolase</keyword>
<feature type="chain" id="PRO_5045600778" evidence="2">
    <location>
        <begin position="23"/>
        <end position="822"/>
    </location>
</feature>
<dbReference type="Gene3D" id="3.40.50.1820">
    <property type="entry name" value="alpha/beta hydrolase"/>
    <property type="match status" value="1"/>
</dbReference>
<dbReference type="Pfam" id="PF00326">
    <property type="entry name" value="Peptidase_S9"/>
    <property type="match status" value="1"/>
</dbReference>
<dbReference type="EMBL" id="JAINVV010000003">
    <property type="protein sequence ID" value="MBY8821549.1"/>
    <property type="molecule type" value="Genomic_DNA"/>
</dbReference>
<proteinExistence type="predicted"/>
<gene>
    <name evidence="4" type="ORF">K7G82_04550</name>
</gene>
<dbReference type="PANTHER" id="PTHR42776:SF27">
    <property type="entry name" value="DIPEPTIDYL PEPTIDASE FAMILY MEMBER 6"/>
    <property type="match status" value="1"/>
</dbReference>
<dbReference type="PANTHER" id="PTHR42776">
    <property type="entry name" value="SERINE PEPTIDASE S9 FAMILY MEMBER"/>
    <property type="match status" value="1"/>
</dbReference>
<evidence type="ECO:0000256" key="1">
    <source>
        <dbReference type="ARBA" id="ARBA00022801"/>
    </source>
</evidence>
<accession>A0ABS7PND1</accession>
<dbReference type="InterPro" id="IPR029058">
    <property type="entry name" value="AB_hydrolase_fold"/>
</dbReference>
<feature type="domain" description="Peptidase S9 prolyl oligopeptidase catalytic" evidence="3">
    <location>
        <begin position="634"/>
        <end position="814"/>
    </location>
</feature>
<reference evidence="4 5" key="1">
    <citation type="submission" date="2021-08" db="EMBL/GenBank/DDBJ databases">
        <authorList>
            <person name="Tuo L."/>
        </authorList>
    </citation>
    <scope>NUCLEOTIDE SEQUENCE [LARGE SCALE GENOMIC DNA]</scope>
    <source>
        <strain evidence="4 5">JCM 31229</strain>
    </source>
</reference>
<dbReference type="SUPFAM" id="SSF53474">
    <property type="entry name" value="alpha/beta-Hydrolases"/>
    <property type="match status" value="1"/>
</dbReference>
<evidence type="ECO:0000256" key="2">
    <source>
        <dbReference type="SAM" id="SignalP"/>
    </source>
</evidence>
<sequence>MVNAMRSGMLLLMSCAFGAAHAAKPYDVDDMLAVESIGGVRFDPSGERLIYERYGPFDRQADFGQQDVIGELRSKIQIVDLNGTGASAPLFPQDPAGGYTISGLSPDGRRLVFRHASRTGARAGIVPLAGGAAREFDLSPTYSPIQSLPWIGQGVVFSAEPAGEVAAGGTAAAFAGLWARRNRGDAPTAGVIGSGRFTAFPEATGGLVLADAGTARTAPLASGRFSAWHASADGLVVAALREERLAIDPARRIEHGANMGGIQRRLLILDPRAGSAQKPDEPCAGCDVLASSLNWSASAPLLSFVARDEGRGWDTARYSIYDRRSGRASMVDLGALKPHAGRMGFALDVQSAWIGDRLAIFAEPAETPPGKPGRADWYLIGQGKPRNLTAAFAGAAPTLIGIGREALIVLHDGEAWAIDPTGGRRNLTATLAEPVQSWRPVGPFGPVPEQNLQPSDSVTLRLAAGGAGKPERLIFIDLMTGRIDTVAASLPGGEFVAASPAGRRAALIERDRNMTLLSVVGTDGSRREVARLNEHLRQVVGGTPVRIDHKGPSGDARTSWILLPPGYRPGTPVATIVNVYPGSFFSGETWSKWSLDDVHALNDHILAAHGYAVLYPSIPVDYDQVPRDPLKGLPEQIFAAVDAAVAQGYVDPGRLGVQGQSYGGYTTGALVGLTDRFKTAVAQAGIYDLVSSYGQFVIDLRLKAEKAGLDLFSTSLMETGQGGMGAPPWADPERYLRNSPLMHVEKIRTPIMLMTGDLDYVSTTQTEEFFTALTRLNKDAVMVRYYGEDHVYNSPANIRDMWRRIFDWYDRTLGPPAALPVK</sequence>
<comment type="caution">
    <text evidence="4">The sequence shown here is derived from an EMBL/GenBank/DDBJ whole genome shotgun (WGS) entry which is preliminary data.</text>
</comment>
<keyword evidence="2" id="KW-0732">Signal</keyword>
<dbReference type="SUPFAM" id="SSF82171">
    <property type="entry name" value="DPP6 N-terminal domain-like"/>
    <property type="match status" value="1"/>
</dbReference>
<dbReference type="RefSeq" id="WP_222988659.1">
    <property type="nucleotide sequence ID" value="NZ_JAINVV010000003.1"/>
</dbReference>
<evidence type="ECO:0000259" key="3">
    <source>
        <dbReference type="Pfam" id="PF00326"/>
    </source>
</evidence>
<keyword evidence="5" id="KW-1185">Reference proteome</keyword>
<organism evidence="4 5">
    <name type="scientific">Sphingomonas colocasiae</name>
    <dbReference type="NCBI Taxonomy" id="1848973"/>
    <lineage>
        <taxon>Bacteria</taxon>
        <taxon>Pseudomonadati</taxon>
        <taxon>Pseudomonadota</taxon>
        <taxon>Alphaproteobacteria</taxon>
        <taxon>Sphingomonadales</taxon>
        <taxon>Sphingomonadaceae</taxon>
        <taxon>Sphingomonas</taxon>
    </lineage>
</organism>
<feature type="signal peptide" evidence="2">
    <location>
        <begin position="1"/>
        <end position="22"/>
    </location>
</feature>
<evidence type="ECO:0000313" key="4">
    <source>
        <dbReference type="EMBL" id="MBY8821549.1"/>
    </source>
</evidence>
<protein>
    <submittedName>
        <fullName evidence="4">Prolyl oligopeptidase family serine peptidase</fullName>
    </submittedName>
</protein>
<dbReference type="Proteomes" id="UP000706039">
    <property type="component" value="Unassembled WGS sequence"/>
</dbReference>